<gene>
    <name evidence="3" type="ORF">SNAT2548_LOCUS28466</name>
</gene>
<feature type="region of interest" description="Disordered" evidence="1">
    <location>
        <begin position="83"/>
        <end position="119"/>
    </location>
</feature>
<reference evidence="3" key="1">
    <citation type="submission" date="2021-02" db="EMBL/GenBank/DDBJ databases">
        <authorList>
            <person name="Dougan E. K."/>
            <person name="Rhodes N."/>
            <person name="Thang M."/>
            <person name="Chan C."/>
        </authorList>
    </citation>
    <scope>NUCLEOTIDE SEQUENCE</scope>
</reference>
<proteinExistence type="predicted"/>
<evidence type="ECO:0000313" key="4">
    <source>
        <dbReference type="Proteomes" id="UP000604046"/>
    </source>
</evidence>
<dbReference type="Gene3D" id="3.40.50.150">
    <property type="entry name" value="Vaccinia Virus protein VP39"/>
    <property type="match status" value="1"/>
</dbReference>
<dbReference type="OrthoDB" id="10006218at2759"/>
<dbReference type="EMBL" id="CAJNDS010002518">
    <property type="protein sequence ID" value="CAE7508331.1"/>
    <property type="molecule type" value="Genomic_DNA"/>
</dbReference>
<dbReference type="InterPro" id="IPR006342">
    <property type="entry name" value="FkbM_mtfrase"/>
</dbReference>
<dbReference type="NCBIfam" id="TIGR01444">
    <property type="entry name" value="fkbM_fam"/>
    <property type="match status" value="1"/>
</dbReference>
<dbReference type="Proteomes" id="UP000604046">
    <property type="component" value="Unassembled WGS sequence"/>
</dbReference>
<dbReference type="InterPro" id="IPR029063">
    <property type="entry name" value="SAM-dependent_MTases_sf"/>
</dbReference>
<protein>
    <recommendedName>
        <fullName evidence="2">Methyltransferase FkbM domain-containing protein</fullName>
    </recommendedName>
</protein>
<comment type="caution">
    <text evidence="3">The sequence shown here is derived from an EMBL/GenBank/DDBJ whole genome shotgun (WGS) entry which is preliminary data.</text>
</comment>
<dbReference type="Pfam" id="PF05050">
    <property type="entry name" value="Methyltransf_21"/>
    <property type="match status" value="1"/>
</dbReference>
<evidence type="ECO:0000259" key="2">
    <source>
        <dbReference type="Pfam" id="PF05050"/>
    </source>
</evidence>
<accession>A0A812T319</accession>
<organism evidence="3 4">
    <name type="scientific">Symbiodinium natans</name>
    <dbReference type="NCBI Taxonomy" id="878477"/>
    <lineage>
        <taxon>Eukaryota</taxon>
        <taxon>Sar</taxon>
        <taxon>Alveolata</taxon>
        <taxon>Dinophyceae</taxon>
        <taxon>Suessiales</taxon>
        <taxon>Symbiodiniaceae</taxon>
        <taxon>Symbiodinium</taxon>
    </lineage>
</organism>
<evidence type="ECO:0000313" key="3">
    <source>
        <dbReference type="EMBL" id="CAE7508331.1"/>
    </source>
</evidence>
<evidence type="ECO:0000256" key="1">
    <source>
        <dbReference type="SAM" id="MobiDB-lite"/>
    </source>
</evidence>
<keyword evidence="4" id="KW-1185">Reference proteome</keyword>
<name>A0A812T319_9DINO</name>
<feature type="domain" description="Methyltransferase FkbM" evidence="2">
    <location>
        <begin position="209"/>
        <end position="331"/>
    </location>
</feature>
<dbReference type="SUPFAM" id="SSF53335">
    <property type="entry name" value="S-adenosyl-L-methionine-dependent methyltransferases"/>
    <property type="match status" value="1"/>
</dbReference>
<sequence length="364" mass="40193">MDFRAKYWLCGFISASAFFEIFRSNAPLTSSSCCPCPHREEPVKVTGSQVVPMATSTGQGNAQELEAGMVEGPSLDEPNALDAEAAETPAPASPAPAAPLTRSTLTSSGHEMDGTDGWPRPSEFAACRKIFLDLGANRATHIRKLFEPKKYKKSPYLPIFDKLFGSGTYRTQPSSVTGLCAFGFEANSRWKKTHRQIEKAYAAKGWWVKILNVAVGNTSGERVFYKNRKPNADKNAKSDWAVSRFAINFPNAAKANVAFTVPLLDFPTWLEVLNMHAPPGPRLVKMDIEGSEYEVLQTMMNKQLLCERVIDQMTIEWHPYKEVAAEGGELKQFVMAGKGCRMGPQTNVTALDSEDYRDDGQPLP</sequence>
<dbReference type="AlphaFoldDB" id="A0A812T319"/>